<protein>
    <submittedName>
        <fullName evidence="3">Uncharacterized protein</fullName>
    </submittedName>
</protein>
<proteinExistence type="predicted"/>
<name>A0AAD7IU07_9AGAR</name>
<sequence>MFTRKTSVQLPPAAAKASHDTDRTAFSSRSTRSARKPSRRGLQRADSQNTRYMNMLLALDGIPRLHNIFAAFFTWILLAGFVLLPGTFSSLQNVNASNVSEKDVVDAVQHLPLFVVAFVCSGIGAIGMVWLWWRWSKNYIWLNNRVFLPGATNSFAGVVSTLVNVYGVQHGEFVTTSKVTLIVTAAAAGILGALTLTYSLFLLKNVKREHAREVGCERAGRHGEGILEELKRKANEIEPEAGMV</sequence>
<dbReference type="Proteomes" id="UP001215280">
    <property type="component" value="Unassembled WGS sequence"/>
</dbReference>
<keyword evidence="2" id="KW-1133">Transmembrane helix</keyword>
<keyword evidence="2" id="KW-0812">Transmembrane</keyword>
<organism evidence="3 4">
    <name type="scientific">Mycena maculata</name>
    <dbReference type="NCBI Taxonomy" id="230809"/>
    <lineage>
        <taxon>Eukaryota</taxon>
        <taxon>Fungi</taxon>
        <taxon>Dikarya</taxon>
        <taxon>Basidiomycota</taxon>
        <taxon>Agaricomycotina</taxon>
        <taxon>Agaricomycetes</taxon>
        <taxon>Agaricomycetidae</taxon>
        <taxon>Agaricales</taxon>
        <taxon>Marasmiineae</taxon>
        <taxon>Mycenaceae</taxon>
        <taxon>Mycena</taxon>
    </lineage>
</organism>
<reference evidence="3" key="1">
    <citation type="submission" date="2023-03" db="EMBL/GenBank/DDBJ databases">
        <title>Massive genome expansion in bonnet fungi (Mycena s.s.) driven by repeated elements and novel gene families across ecological guilds.</title>
        <authorList>
            <consortium name="Lawrence Berkeley National Laboratory"/>
            <person name="Harder C.B."/>
            <person name="Miyauchi S."/>
            <person name="Viragh M."/>
            <person name="Kuo A."/>
            <person name="Thoen E."/>
            <person name="Andreopoulos B."/>
            <person name="Lu D."/>
            <person name="Skrede I."/>
            <person name="Drula E."/>
            <person name="Henrissat B."/>
            <person name="Morin E."/>
            <person name="Kohler A."/>
            <person name="Barry K."/>
            <person name="LaButti K."/>
            <person name="Morin E."/>
            <person name="Salamov A."/>
            <person name="Lipzen A."/>
            <person name="Mereny Z."/>
            <person name="Hegedus B."/>
            <person name="Baldrian P."/>
            <person name="Stursova M."/>
            <person name="Weitz H."/>
            <person name="Taylor A."/>
            <person name="Grigoriev I.V."/>
            <person name="Nagy L.G."/>
            <person name="Martin F."/>
            <person name="Kauserud H."/>
        </authorList>
    </citation>
    <scope>NUCLEOTIDE SEQUENCE</scope>
    <source>
        <strain evidence="3">CBHHK188m</strain>
    </source>
</reference>
<dbReference type="EMBL" id="JARJLG010000082">
    <property type="protein sequence ID" value="KAJ7750414.1"/>
    <property type="molecule type" value="Genomic_DNA"/>
</dbReference>
<evidence type="ECO:0000256" key="2">
    <source>
        <dbReference type="SAM" id="Phobius"/>
    </source>
</evidence>
<feature type="transmembrane region" description="Helical" evidence="2">
    <location>
        <begin position="179"/>
        <end position="203"/>
    </location>
</feature>
<comment type="caution">
    <text evidence="3">The sequence shown here is derived from an EMBL/GenBank/DDBJ whole genome shotgun (WGS) entry which is preliminary data.</text>
</comment>
<dbReference type="AlphaFoldDB" id="A0AAD7IU07"/>
<feature type="region of interest" description="Disordered" evidence="1">
    <location>
        <begin position="1"/>
        <end position="45"/>
    </location>
</feature>
<feature type="transmembrane region" description="Helical" evidence="2">
    <location>
        <begin position="68"/>
        <end position="91"/>
    </location>
</feature>
<accession>A0AAD7IU07</accession>
<evidence type="ECO:0000313" key="3">
    <source>
        <dbReference type="EMBL" id="KAJ7750414.1"/>
    </source>
</evidence>
<keyword evidence="4" id="KW-1185">Reference proteome</keyword>
<feature type="transmembrane region" description="Helical" evidence="2">
    <location>
        <begin position="145"/>
        <end position="167"/>
    </location>
</feature>
<feature type="compositionally biased region" description="Basic residues" evidence="1">
    <location>
        <begin position="32"/>
        <end position="42"/>
    </location>
</feature>
<evidence type="ECO:0000313" key="4">
    <source>
        <dbReference type="Proteomes" id="UP001215280"/>
    </source>
</evidence>
<evidence type="ECO:0000256" key="1">
    <source>
        <dbReference type="SAM" id="MobiDB-lite"/>
    </source>
</evidence>
<keyword evidence="2" id="KW-0472">Membrane</keyword>
<gene>
    <name evidence="3" type="ORF">DFH07DRAFT_546361</name>
</gene>
<feature type="transmembrane region" description="Helical" evidence="2">
    <location>
        <begin position="111"/>
        <end position="133"/>
    </location>
</feature>